<protein>
    <submittedName>
        <fullName evidence="8">Predicted arabinose efflux permease, MFS family</fullName>
    </submittedName>
</protein>
<feature type="transmembrane region" description="Helical" evidence="6">
    <location>
        <begin position="420"/>
        <end position="445"/>
    </location>
</feature>
<evidence type="ECO:0000256" key="4">
    <source>
        <dbReference type="ARBA" id="ARBA00022989"/>
    </source>
</evidence>
<feature type="transmembrane region" description="Helical" evidence="6">
    <location>
        <begin position="67"/>
        <end position="87"/>
    </location>
</feature>
<keyword evidence="9" id="KW-1185">Reference proteome</keyword>
<feature type="transmembrane region" description="Helical" evidence="6">
    <location>
        <begin position="348"/>
        <end position="375"/>
    </location>
</feature>
<keyword evidence="4 6" id="KW-1133">Transmembrane helix</keyword>
<dbReference type="Gene3D" id="1.20.1250.20">
    <property type="entry name" value="MFS general substrate transporter like domains"/>
    <property type="match status" value="1"/>
</dbReference>
<feature type="domain" description="Major facilitator superfamily (MFS) profile" evidence="7">
    <location>
        <begin position="32"/>
        <end position="446"/>
    </location>
</feature>
<dbReference type="GO" id="GO:0016020">
    <property type="term" value="C:membrane"/>
    <property type="evidence" value="ECO:0007669"/>
    <property type="project" value="UniProtKB-SubCell"/>
</dbReference>
<dbReference type="RefSeq" id="WP_170935446.1">
    <property type="nucleotide sequence ID" value="NZ_CP076394.1"/>
</dbReference>
<dbReference type="InterPro" id="IPR011701">
    <property type="entry name" value="MFS"/>
</dbReference>
<evidence type="ECO:0000256" key="3">
    <source>
        <dbReference type="ARBA" id="ARBA00022692"/>
    </source>
</evidence>
<accession>A0A239FRG6</accession>
<feature type="transmembrane region" description="Helical" evidence="6">
    <location>
        <begin position="251"/>
        <end position="271"/>
    </location>
</feature>
<keyword evidence="3 6" id="KW-0812">Transmembrane</keyword>
<dbReference type="EMBL" id="FZPA01000002">
    <property type="protein sequence ID" value="SNS59375.1"/>
    <property type="molecule type" value="Genomic_DNA"/>
</dbReference>
<keyword evidence="2" id="KW-0813">Transport</keyword>
<feature type="transmembrane region" description="Helical" evidence="6">
    <location>
        <begin position="28"/>
        <end position="55"/>
    </location>
</feature>
<dbReference type="Pfam" id="PF07690">
    <property type="entry name" value="MFS_1"/>
    <property type="match status" value="1"/>
</dbReference>
<dbReference type="GO" id="GO:0022857">
    <property type="term" value="F:transmembrane transporter activity"/>
    <property type="evidence" value="ECO:0007669"/>
    <property type="project" value="InterPro"/>
</dbReference>
<comment type="subcellular location">
    <subcellularLocation>
        <location evidence="1">Membrane</location>
        <topology evidence="1">Multi-pass membrane protein</topology>
    </subcellularLocation>
</comment>
<evidence type="ECO:0000256" key="6">
    <source>
        <dbReference type="SAM" id="Phobius"/>
    </source>
</evidence>
<feature type="transmembrane region" description="Helical" evidence="6">
    <location>
        <begin position="387"/>
        <end position="408"/>
    </location>
</feature>
<dbReference type="InterPro" id="IPR036259">
    <property type="entry name" value="MFS_trans_sf"/>
</dbReference>
<keyword evidence="5 6" id="KW-0472">Membrane</keyword>
<feature type="transmembrane region" description="Helical" evidence="6">
    <location>
        <begin position="291"/>
        <end position="311"/>
    </location>
</feature>
<dbReference type="InterPro" id="IPR020846">
    <property type="entry name" value="MFS_dom"/>
</dbReference>
<dbReference type="InterPro" id="IPR044770">
    <property type="entry name" value="MFS_spinster-like"/>
</dbReference>
<evidence type="ECO:0000313" key="8">
    <source>
        <dbReference type="EMBL" id="SNS59375.1"/>
    </source>
</evidence>
<dbReference type="PANTHER" id="PTHR23505">
    <property type="entry name" value="SPINSTER"/>
    <property type="match status" value="1"/>
</dbReference>
<evidence type="ECO:0000256" key="1">
    <source>
        <dbReference type="ARBA" id="ARBA00004141"/>
    </source>
</evidence>
<sequence>MGTANGGSQAGPVSGTDGEAPGWPRPLYGWYVVGVLLLAYTLSFVDRMILSLLVAPIRAALDISDTAVSLLIGLAFALFYTLLGLPIAWIADRWNRRNLIVVGVALWSAMTASCGFAGSYAALFAARMGVGVGEAALSPAAYSMLSDIFPRDRLARAMAVYSIGVPLGSGVAMVLGAFVVQSVLAAPMVDLPLIGPVAAWRTIFLWVAAPGLLVCLLLLTVREPLRRGLRQADTGNRAAPGFIAHLKQQRAALGALFAGMSLIGLVMYGVIAWVPTFFARTYGMDVSQAGLWFGIIMAIGGAAGLVMGGTLADRTFARGVADAHLRVMRLSILLGGPPLLAATLMPDALLAFAMLACAFPMLTMHGVGTVALQLITPNAYRARVTALYFFVVNLTGLGFGPMLIALLTDHLFGDDAALRYSIALVTGVALPLAAILLTAGFAAFARDLGKNG</sequence>
<dbReference type="PANTHER" id="PTHR23505:SF79">
    <property type="entry name" value="PROTEIN SPINSTER"/>
    <property type="match status" value="1"/>
</dbReference>
<feature type="transmembrane region" description="Helical" evidence="6">
    <location>
        <begin position="323"/>
        <end position="342"/>
    </location>
</feature>
<evidence type="ECO:0000256" key="2">
    <source>
        <dbReference type="ARBA" id="ARBA00022448"/>
    </source>
</evidence>
<name>A0A239FRG6_9SPHN</name>
<dbReference type="PROSITE" id="PS50850">
    <property type="entry name" value="MFS"/>
    <property type="match status" value="1"/>
</dbReference>
<feature type="transmembrane region" description="Helical" evidence="6">
    <location>
        <begin position="203"/>
        <end position="221"/>
    </location>
</feature>
<evidence type="ECO:0000259" key="7">
    <source>
        <dbReference type="PROSITE" id="PS50850"/>
    </source>
</evidence>
<organism evidence="8 9">
    <name type="scientific">Sphingopyxis indica</name>
    <dbReference type="NCBI Taxonomy" id="436663"/>
    <lineage>
        <taxon>Bacteria</taxon>
        <taxon>Pseudomonadati</taxon>
        <taxon>Pseudomonadota</taxon>
        <taxon>Alphaproteobacteria</taxon>
        <taxon>Sphingomonadales</taxon>
        <taxon>Sphingomonadaceae</taxon>
        <taxon>Sphingopyxis</taxon>
    </lineage>
</organism>
<dbReference type="AlphaFoldDB" id="A0A239FRG6"/>
<feature type="transmembrane region" description="Helical" evidence="6">
    <location>
        <begin position="99"/>
        <end position="123"/>
    </location>
</feature>
<feature type="transmembrane region" description="Helical" evidence="6">
    <location>
        <begin position="159"/>
        <end position="183"/>
    </location>
</feature>
<evidence type="ECO:0000256" key="5">
    <source>
        <dbReference type="ARBA" id="ARBA00023136"/>
    </source>
</evidence>
<dbReference type="SUPFAM" id="SSF103473">
    <property type="entry name" value="MFS general substrate transporter"/>
    <property type="match status" value="1"/>
</dbReference>
<reference evidence="8 9" key="1">
    <citation type="submission" date="2017-06" db="EMBL/GenBank/DDBJ databases">
        <authorList>
            <person name="Kim H.J."/>
            <person name="Triplett B.A."/>
        </authorList>
    </citation>
    <scope>NUCLEOTIDE SEQUENCE [LARGE SCALE GENOMIC DNA]</scope>
    <source>
        <strain evidence="8 9">DS15</strain>
    </source>
</reference>
<gene>
    <name evidence="8" type="ORF">SAMN06295955_102207</name>
</gene>
<evidence type="ECO:0000313" key="9">
    <source>
        <dbReference type="Proteomes" id="UP000198339"/>
    </source>
</evidence>
<dbReference type="CDD" id="cd17328">
    <property type="entry name" value="MFS_spinster_like"/>
    <property type="match status" value="1"/>
</dbReference>
<proteinExistence type="predicted"/>
<dbReference type="Proteomes" id="UP000198339">
    <property type="component" value="Unassembled WGS sequence"/>
</dbReference>